<dbReference type="GO" id="GO:0009279">
    <property type="term" value="C:cell outer membrane"/>
    <property type="evidence" value="ECO:0007669"/>
    <property type="project" value="UniProtKB-SubCell"/>
</dbReference>
<feature type="signal peptide" evidence="6">
    <location>
        <begin position="1"/>
        <end position="20"/>
    </location>
</feature>
<evidence type="ECO:0000313" key="9">
    <source>
        <dbReference type="EMBL" id="SMD14258.1"/>
    </source>
</evidence>
<dbReference type="SUPFAM" id="SSF48452">
    <property type="entry name" value="TPR-like"/>
    <property type="match status" value="1"/>
</dbReference>
<evidence type="ECO:0000256" key="6">
    <source>
        <dbReference type="SAM" id="SignalP"/>
    </source>
</evidence>
<dbReference type="Pfam" id="PF07980">
    <property type="entry name" value="SusD_RagB"/>
    <property type="match status" value="2"/>
</dbReference>
<dbReference type="EMBL" id="FWYB01000017">
    <property type="protein sequence ID" value="SMD14258.1"/>
    <property type="molecule type" value="Genomic_DNA"/>
</dbReference>
<keyword evidence="5" id="KW-0998">Cell outer membrane</keyword>
<dbReference type="Gene3D" id="1.25.40.390">
    <property type="match status" value="2"/>
</dbReference>
<dbReference type="InterPro" id="IPR012944">
    <property type="entry name" value="SusD_RagB_dom"/>
</dbReference>
<keyword evidence="4" id="KW-0472">Membrane</keyword>
<feature type="domain" description="RagB/SusD" evidence="7">
    <location>
        <begin position="269"/>
        <end position="432"/>
    </location>
</feature>
<organism evidence="9 10">
    <name type="scientific">Pedobacter nyackensis</name>
    <dbReference type="NCBI Taxonomy" id="475255"/>
    <lineage>
        <taxon>Bacteria</taxon>
        <taxon>Pseudomonadati</taxon>
        <taxon>Bacteroidota</taxon>
        <taxon>Sphingobacteriia</taxon>
        <taxon>Sphingobacteriales</taxon>
        <taxon>Sphingobacteriaceae</taxon>
        <taxon>Pedobacter</taxon>
    </lineage>
</organism>
<dbReference type="STRING" id="475255.SAMN04488101_11756"/>
<keyword evidence="3 6" id="KW-0732">Signal</keyword>
<evidence type="ECO:0000256" key="5">
    <source>
        <dbReference type="ARBA" id="ARBA00023237"/>
    </source>
</evidence>
<evidence type="ECO:0000256" key="2">
    <source>
        <dbReference type="ARBA" id="ARBA00006275"/>
    </source>
</evidence>
<dbReference type="RefSeq" id="WP_084291677.1">
    <property type="nucleotide sequence ID" value="NZ_FWYB01000017.1"/>
</dbReference>
<dbReference type="AlphaFoldDB" id="A0A1W2EYH8"/>
<dbReference type="InterPro" id="IPR011990">
    <property type="entry name" value="TPR-like_helical_dom_sf"/>
</dbReference>
<dbReference type="InterPro" id="IPR033985">
    <property type="entry name" value="SusD-like_N"/>
</dbReference>
<evidence type="ECO:0000256" key="1">
    <source>
        <dbReference type="ARBA" id="ARBA00004442"/>
    </source>
</evidence>
<dbReference type="OrthoDB" id="5694214at2"/>
<evidence type="ECO:0000313" key="10">
    <source>
        <dbReference type="Proteomes" id="UP000192678"/>
    </source>
</evidence>
<comment type="similarity">
    <text evidence="2">Belongs to the SusD family.</text>
</comment>
<protein>
    <submittedName>
        <fullName evidence="9">Starch-binding associating with outer membrane</fullName>
    </submittedName>
</protein>
<feature type="domain" description="RagB/SusD" evidence="7">
    <location>
        <begin position="510"/>
        <end position="605"/>
    </location>
</feature>
<dbReference type="Proteomes" id="UP000192678">
    <property type="component" value="Unassembled WGS sequence"/>
</dbReference>
<reference evidence="9 10" key="1">
    <citation type="submission" date="2017-04" db="EMBL/GenBank/DDBJ databases">
        <authorList>
            <person name="Afonso C.L."/>
            <person name="Miller P.J."/>
            <person name="Scott M.A."/>
            <person name="Spackman E."/>
            <person name="Goraichik I."/>
            <person name="Dimitrov K.M."/>
            <person name="Suarez D.L."/>
            <person name="Swayne D.E."/>
        </authorList>
    </citation>
    <scope>NUCLEOTIDE SEQUENCE [LARGE SCALE GENOMIC DNA]</scope>
    <source>
        <strain evidence="9 10">DSM 19625</strain>
    </source>
</reference>
<feature type="domain" description="SusD-like N-terminal" evidence="8">
    <location>
        <begin position="22"/>
        <end position="217"/>
    </location>
</feature>
<sequence length="605" mass="66290">MKYIYSLLFAFALLSISSCKKFLDTTPADFLSPKTYYVNEQQLGMALTGVYDVLGNAYSTLVHYRLGFEGDEGYFARTSPISGPQVYDFTSGHADINSFWSNLYTGIGRANVILANVDNNKEISASVRAQIAGEAKFLRAYYYFLLVQNFGGVPIVLTPLSSVKDTEIARSSVKEVYDQIVKDMIEAEPVVPSIKSLNYGGRVNKSAVRGMLARVYLYMAGFPLKDVSKYAEARDWAKKVIDDTDAGHDLNESYAKVFINYAADAYDIKESIFEVEYWGNRTDAYTETGGIGYVNGPQNSNALTGAGFGGIRATADLYLLYKAGDMRRDWSIANFNYANTGVNGARTMVTAVSRSALYARSVGKYRREFEVVTPKTASATPINCPLLRFSDVLLMYAEAINEISGPTPDAIDAVNRVRSRAWSKGIKAVTITNGGAGYTTAPTVTFSGGGGAAATATISGGKVTALTFPFNPLTSGTQTGIYTSVPIITFSGGGATTNATATATIYTQDDSKLSAQETSSPEDFRQLIYDERSRELAFETLRRADLIRWDIFVSRMQQLGNTAEKDVPGAYYAKGYRNVSEKNKVWPIPLREMTLNKALIQNPKW</sequence>
<keyword evidence="10" id="KW-1185">Reference proteome</keyword>
<name>A0A1W2EYH8_9SPHI</name>
<gene>
    <name evidence="9" type="ORF">SAMN04488101_11756</name>
</gene>
<dbReference type="Pfam" id="PF14322">
    <property type="entry name" value="SusD-like_3"/>
    <property type="match status" value="1"/>
</dbReference>
<evidence type="ECO:0000259" key="7">
    <source>
        <dbReference type="Pfam" id="PF07980"/>
    </source>
</evidence>
<proteinExistence type="inferred from homology"/>
<accession>A0A1W2EYH8</accession>
<evidence type="ECO:0000256" key="4">
    <source>
        <dbReference type="ARBA" id="ARBA00023136"/>
    </source>
</evidence>
<comment type="subcellular location">
    <subcellularLocation>
        <location evidence="1">Cell outer membrane</location>
    </subcellularLocation>
</comment>
<dbReference type="PROSITE" id="PS51257">
    <property type="entry name" value="PROKAR_LIPOPROTEIN"/>
    <property type="match status" value="1"/>
</dbReference>
<feature type="chain" id="PRO_5012077127" evidence="6">
    <location>
        <begin position="21"/>
        <end position="605"/>
    </location>
</feature>
<evidence type="ECO:0000256" key="3">
    <source>
        <dbReference type="ARBA" id="ARBA00022729"/>
    </source>
</evidence>
<evidence type="ECO:0000259" key="8">
    <source>
        <dbReference type="Pfam" id="PF14322"/>
    </source>
</evidence>